<gene>
    <name evidence="1" type="ORF">SDC9_47315</name>
</gene>
<organism evidence="1">
    <name type="scientific">bioreactor metagenome</name>
    <dbReference type="NCBI Taxonomy" id="1076179"/>
    <lineage>
        <taxon>unclassified sequences</taxon>
        <taxon>metagenomes</taxon>
        <taxon>ecological metagenomes</taxon>
    </lineage>
</organism>
<reference evidence="1" key="1">
    <citation type="submission" date="2019-08" db="EMBL/GenBank/DDBJ databases">
        <authorList>
            <person name="Kucharzyk K."/>
            <person name="Murdoch R.W."/>
            <person name="Higgins S."/>
            <person name="Loffler F."/>
        </authorList>
    </citation>
    <scope>NUCLEOTIDE SEQUENCE</scope>
</reference>
<accession>A0A644WC25</accession>
<dbReference type="InterPro" id="IPR037012">
    <property type="entry name" value="NanQ/TabA/YiaL_sf"/>
</dbReference>
<dbReference type="InterPro" id="IPR004375">
    <property type="entry name" value="NanQ/TabA/YiaL"/>
</dbReference>
<dbReference type="PANTHER" id="PTHR34986">
    <property type="entry name" value="EVOLVED BETA-GALACTOSIDASE SUBUNIT BETA"/>
    <property type="match status" value="1"/>
</dbReference>
<evidence type="ECO:0008006" key="2">
    <source>
        <dbReference type="Google" id="ProtNLM"/>
    </source>
</evidence>
<proteinExistence type="predicted"/>
<evidence type="ECO:0000313" key="1">
    <source>
        <dbReference type="EMBL" id="MPM01077.1"/>
    </source>
</evidence>
<dbReference type="NCBIfam" id="TIGR00022">
    <property type="entry name" value="YhcH/YjgK/YiaL family protein"/>
    <property type="match status" value="1"/>
</dbReference>
<dbReference type="Pfam" id="PF04074">
    <property type="entry name" value="DUF386"/>
    <property type="match status" value="1"/>
</dbReference>
<name>A0A644WC25_9ZZZZ</name>
<dbReference type="Gene3D" id="2.60.120.370">
    <property type="entry name" value="YhcH/YjgK/YiaL"/>
    <property type="match status" value="1"/>
</dbReference>
<dbReference type="EMBL" id="VSSQ01000772">
    <property type="protein sequence ID" value="MPM01077.1"/>
    <property type="molecule type" value="Genomic_DNA"/>
</dbReference>
<protein>
    <recommendedName>
        <fullName evidence="2">Toxin-antitoxin biofilm protein TabA</fullName>
    </recommendedName>
</protein>
<comment type="caution">
    <text evidence="1">The sequence shown here is derived from an EMBL/GenBank/DDBJ whole genome shotgun (WGS) entry which is preliminary data.</text>
</comment>
<dbReference type="AlphaFoldDB" id="A0A644WC25"/>
<dbReference type="GO" id="GO:0005829">
    <property type="term" value="C:cytosol"/>
    <property type="evidence" value="ECO:0007669"/>
    <property type="project" value="TreeGrafter"/>
</dbReference>
<dbReference type="SUPFAM" id="SSF51197">
    <property type="entry name" value="Clavaminate synthase-like"/>
    <property type="match status" value="1"/>
</dbReference>
<dbReference type="PANTHER" id="PTHR34986:SF1">
    <property type="entry name" value="PROTEIN YIAL"/>
    <property type="match status" value="1"/>
</dbReference>
<sequence length="156" mass="17980">MVFDRIENAKQYYGLGAGIEKVLRYYERYEHDGSDLPEQTELDGEKIYLIGMNYIGGEEDDVEMEAHRNYVDVMYVVEGEEEFFYKPFANAQKILTEYDAEDDCVMLGIDRDVASVHFPAGHIAIFFPQDAHLAAQLWGKPAKVRKFIAKVRLDTL</sequence>